<dbReference type="Pfam" id="PF16074">
    <property type="entry name" value="PilW"/>
    <property type="match status" value="1"/>
</dbReference>
<dbReference type="Proteomes" id="UP000243606">
    <property type="component" value="Unassembled WGS sequence"/>
</dbReference>
<evidence type="ECO:0000313" key="1">
    <source>
        <dbReference type="EMBL" id="SFH96428.1"/>
    </source>
</evidence>
<keyword evidence="2" id="KW-1185">Reference proteome</keyword>
<proteinExistence type="predicted"/>
<evidence type="ECO:0000313" key="2">
    <source>
        <dbReference type="Proteomes" id="UP000243606"/>
    </source>
</evidence>
<sequence>MIELLIALAISSFLIIGITQIYIDNKRNYAFQQSQGEIQEGNRFISLIFDTYLNKAGYSREPYLGNEQVFTAQTSTDYCEAFKSGQTVTKAKKGSGVCIRYSQLKSEELDCAGNKTAAFVDSNPFLKQAPLVTTALYVKDDVLRCQSGNTDAELMTGLSGLRLEFGINPSSDTNVTQTLSAADWDNSKGQILQVRYEALVASTNNQRGKGDSAVLDNWLKQASAAEKTLIEGADTGQLYQIASNTVTLRNLTP</sequence>
<name>A0A1I3EBY3_9PSED</name>
<dbReference type="AlphaFoldDB" id="A0A1I3EBY3"/>
<protein>
    <submittedName>
        <fullName evidence="1">Type IV pilus assembly protein PilW</fullName>
    </submittedName>
</protein>
<gene>
    <name evidence="1" type="ORF">SAMN05216206_0903</name>
</gene>
<dbReference type="GO" id="GO:0043683">
    <property type="term" value="P:type IV pilus assembly"/>
    <property type="evidence" value="ECO:0007669"/>
    <property type="project" value="InterPro"/>
</dbReference>
<organism evidence="1 2">
    <name type="scientific">Pseudomonas guineae</name>
    <dbReference type="NCBI Taxonomy" id="425504"/>
    <lineage>
        <taxon>Bacteria</taxon>
        <taxon>Pseudomonadati</taxon>
        <taxon>Pseudomonadota</taxon>
        <taxon>Gammaproteobacteria</taxon>
        <taxon>Pseudomonadales</taxon>
        <taxon>Pseudomonadaceae</taxon>
        <taxon>Pseudomonas</taxon>
    </lineage>
</organism>
<dbReference type="InterPro" id="IPR032092">
    <property type="entry name" value="PilW"/>
</dbReference>
<accession>A0A1I3EBY3</accession>
<reference evidence="2" key="1">
    <citation type="submission" date="2016-10" db="EMBL/GenBank/DDBJ databases">
        <authorList>
            <person name="Varghese N."/>
            <person name="Submissions S."/>
        </authorList>
    </citation>
    <scope>NUCLEOTIDE SEQUENCE [LARGE SCALE GENOMIC DNA]</scope>
    <source>
        <strain evidence="2">LMG 24016</strain>
    </source>
</reference>
<dbReference type="EMBL" id="FOQL01000001">
    <property type="protein sequence ID" value="SFH96428.1"/>
    <property type="molecule type" value="Genomic_DNA"/>
</dbReference>
<dbReference type="STRING" id="425504.SAMN05216206_0903"/>